<evidence type="ECO:0000313" key="2">
    <source>
        <dbReference type="Proteomes" id="UP000559010"/>
    </source>
</evidence>
<organism evidence="1 2">
    <name type="scientific">Marinigracilibium pacificum</name>
    <dbReference type="NCBI Taxonomy" id="2729599"/>
    <lineage>
        <taxon>Bacteria</taxon>
        <taxon>Pseudomonadati</taxon>
        <taxon>Bacteroidota</taxon>
        <taxon>Cytophagia</taxon>
        <taxon>Cytophagales</taxon>
        <taxon>Flammeovirgaceae</taxon>
        <taxon>Marinigracilibium</taxon>
    </lineage>
</organism>
<proteinExistence type="predicted"/>
<dbReference type="RefSeq" id="WP_169685126.1">
    <property type="nucleotide sequence ID" value="NZ_JABBNU010000015.1"/>
</dbReference>
<evidence type="ECO:0000313" key="1">
    <source>
        <dbReference type="EMBL" id="NMM50763.1"/>
    </source>
</evidence>
<dbReference type="Proteomes" id="UP000559010">
    <property type="component" value="Unassembled WGS sequence"/>
</dbReference>
<dbReference type="PANTHER" id="PTHR37841">
    <property type="entry name" value="GLR2918 PROTEIN"/>
    <property type="match status" value="1"/>
</dbReference>
<protein>
    <submittedName>
        <fullName evidence="1">WG repeat-containing protein</fullName>
    </submittedName>
</protein>
<dbReference type="AlphaFoldDB" id="A0A848J1R3"/>
<sequence length="316" mass="36231">DASDENRFIAIKDKKYGLIDDKGEVLVPFEYAWLKTIYTNRYVFEKDKKRGIVSDNGNIVLTNNYILIMPIFKVDVNIGKEILNLVHAIKNDTLDYFIPGEDVFIEKNNVISTSIFIESVGEKLIPYSNGDFTGYIDIKGKKLINLDSSYTHLSFFYEEVAITQKILSNPTQNSGYHEKAYGLINKQGQEIVSPVYQWMGAFSEGLVSCNLNDKFGAINKIGEVIIPFEYESEINYDSHQLAIARKGRHYGVIDKNNQHIIPFEFNKIIPFDEGNYYLCYTGVNQRIYNTEGKMLLTLNTLEVSLNTQVKVSYHQF</sequence>
<feature type="non-terminal residue" evidence="1">
    <location>
        <position position="1"/>
    </location>
</feature>
<dbReference type="PANTHER" id="PTHR37841:SF1">
    <property type="entry name" value="DUF3298 DOMAIN-CONTAINING PROTEIN"/>
    <property type="match status" value="1"/>
</dbReference>
<reference evidence="1 2" key="1">
    <citation type="submission" date="2020-04" db="EMBL/GenBank/DDBJ databases">
        <title>Flammeovirgaceae bacterium KN852 isolated from deep sea.</title>
        <authorList>
            <person name="Zhang D.-C."/>
        </authorList>
    </citation>
    <scope>NUCLEOTIDE SEQUENCE [LARGE SCALE GENOMIC DNA]</scope>
    <source>
        <strain evidence="1 2">KN852</strain>
    </source>
</reference>
<name>A0A848J1R3_9BACT</name>
<dbReference type="InterPro" id="IPR032774">
    <property type="entry name" value="WG_beta_rep"/>
</dbReference>
<gene>
    <name evidence="1" type="ORF">HH304_20305</name>
</gene>
<dbReference type="Pfam" id="PF14903">
    <property type="entry name" value="WG_beta_rep"/>
    <property type="match status" value="4"/>
</dbReference>
<dbReference type="EMBL" id="JABBNU010000015">
    <property type="protein sequence ID" value="NMM50763.1"/>
    <property type="molecule type" value="Genomic_DNA"/>
</dbReference>
<comment type="caution">
    <text evidence="1">The sequence shown here is derived from an EMBL/GenBank/DDBJ whole genome shotgun (WGS) entry which is preliminary data.</text>
</comment>
<accession>A0A848J1R3</accession>
<keyword evidence="2" id="KW-1185">Reference proteome</keyword>